<evidence type="ECO:0000256" key="4">
    <source>
        <dbReference type="ARBA" id="ARBA00022741"/>
    </source>
</evidence>
<keyword evidence="6" id="KW-0342">GTP-binding</keyword>
<dbReference type="OrthoDB" id="9804504at2"/>
<dbReference type="CDD" id="cd03695">
    <property type="entry name" value="CysN_NodQ_II"/>
    <property type="match status" value="1"/>
</dbReference>
<evidence type="ECO:0000256" key="2">
    <source>
        <dbReference type="ARBA" id="ARBA00022679"/>
    </source>
</evidence>
<protein>
    <recommendedName>
        <fullName evidence="1">sulfate adenylyltransferase</fullName>
        <ecNumber evidence="1">2.7.7.4</ecNumber>
    </recommendedName>
</protein>
<gene>
    <name evidence="8" type="primary">cysN</name>
    <name evidence="8" type="ORF">PIGHUM_01045</name>
</gene>
<sequence>MNAMTDPDFFSAADKGVLRLITAGSVDDGKSTLIGRLLYDSKGIFADQLDAISRAKYKRTVGDALDLSLLTDGLEAEREQGITIDVAYRYFSTPARKFIVADAPGHEQYTRNMVTGASTADAAIILVDATRVAGGQLLTQTKRHSTLAHLLGIRHIVVAVNKMDLVDWNEDVFARIRDAYSALAAKIGIGHFEILPLSALTGDNVVTRSQRTPWYAGPALLELLESLEVRDLAHTRALRFPVQMVARHGGDRADDFRGYMGQIASGSVRVGDRVLVQPSGVSATVKSLVVHGGEIDAASAGDSVTVVLNEDVDASRGDVLVHETAPATVAREFEAELCWLDAQALNPARKYLLKQGTRLTTAKIKNVLARRDIHELEEVSLADSPFSMNDIGRAVLATRDALALDRYEDIAATGAFILIDEATHQTAAAGMIRRAIAD</sequence>
<name>A0A3P4B098_9BURK</name>
<dbReference type="GO" id="GO:0003924">
    <property type="term" value="F:GTPase activity"/>
    <property type="evidence" value="ECO:0007669"/>
    <property type="project" value="InterPro"/>
</dbReference>
<dbReference type="PRINTS" id="PR00315">
    <property type="entry name" value="ELONGATNFCT"/>
</dbReference>
<dbReference type="GO" id="GO:0006790">
    <property type="term" value="P:sulfur compound metabolic process"/>
    <property type="evidence" value="ECO:0007669"/>
    <property type="project" value="InterPro"/>
</dbReference>
<accession>A0A3P4B098</accession>
<dbReference type="GO" id="GO:0004781">
    <property type="term" value="F:sulfate adenylyltransferase (ATP) activity"/>
    <property type="evidence" value="ECO:0007669"/>
    <property type="project" value="UniProtKB-EC"/>
</dbReference>
<dbReference type="PROSITE" id="PS51722">
    <property type="entry name" value="G_TR_2"/>
    <property type="match status" value="1"/>
</dbReference>
<reference evidence="8 9" key="1">
    <citation type="submission" date="2018-10" db="EMBL/GenBank/DDBJ databases">
        <authorList>
            <person name="Criscuolo A."/>
        </authorList>
    </citation>
    <scope>NUCLEOTIDE SEQUENCE [LARGE SCALE GENOMIC DNA]</scope>
    <source>
        <strain evidence="8">DnA1</strain>
    </source>
</reference>
<dbReference type="InterPro" id="IPR050100">
    <property type="entry name" value="TRAFAC_GTPase_members"/>
</dbReference>
<keyword evidence="9" id="KW-1185">Reference proteome</keyword>
<dbReference type="InterPro" id="IPR044138">
    <property type="entry name" value="CysN_II"/>
</dbReference>
<dbReference type="SUPFAM" id="SSF52540">
    <property type="entry name" value="P-loop containing nucleoside triphosphate hydrolases"/>
    <property type="match status" value="1"/>
</dbReference>
<dbReference type="InterPro" id="IPR011779">
    <property type="entry name" value="SO4_adenylTrfase_lsu"/>
</dbReference>
<dbReference type="Proteomes" id="UP000277294">
    <property type="component" value="Unassembled WGS sequence"/>
</dbReference>
<dbReference type="InterPro" id="IPR044139">
    <property type="entry name" value="CysN_NoDQ_III"/>
</dbReference>
<keyword evidence="4" id="KW-0547">Nucleotide-binding</keyword>
<dbReference type="SUPFAM" id="SSF50465">
    <property type="entry name" value="EF-Tu/eEF-1alpha/eIF2-gamma C-terminal domain"/>
    <property type="match status" value="1"/>
</dbReference>
<evidence type="ECO:0000256" key="6">
    <source>
        <dbReference type="ARBA" id="ARBA00023134"/>
    </source>
</evidence>
<evidence type="ECO:0000256" key="3">
    <source>
        <dbReference type="ARBA" id="ARBA00022695"/>
    </source>
</evidence>
<evidence type="ECO:0000256" key="1">
    <source>
        <dbReference type="ARBA" id="ARBA00012391"/>
    </source>
</evidence>
<dbReference type="EMBL" id="UWPJ01000009">
    <property type="protein sequence ID" value="VCU68986.1"/>
    <property type="molecule type" value="Genomic_DNA"/>
</dbReference>
<dbReference type="InterPro" id="IPR031157">
    <property type="entry name" value="G_TR_CS"/>
</dbReference>
<dbReference type="CDD" id="cd04095">
    <property type="entry name" value="CysN_NoDQ_III"/>
    <property type="match status" value="1"/>
</dbReference>
<dbReference type="Pfam" id="PF00009">
    <property type="entry name" value="GTP_EFTU"/>
    <property type="match status" value="1"/>
</dbReference>
<keyword evidence="2 8" id="KW-0808">Transferase</keyword>
<dbReference type="InterPro" id="IPR000795">
    <property type="entry name" value="T_Tr_GTP-bd_dom"/>
</dbReference>
<dbReference type="Gene3D" id="2.40.30.10">
    <property type="entry name" value="Translation factors"/>
    <property type="match status" value="2"/>
</dbReference>
<dbReference type="EC" id="2.7.7.4" evidence="1"/>
<evidence type="ECO:0000313" key="9">
    <source>
        <dbReference type="Proteomes" id="UP000277294"/>
    </source>
</evidence>
<evidence type="ECO:0000256" key="5">
    <source>
        <dbReference type="ARBA" id="ARBA00022840"/>
    </source>
</evidence>
<dbReference type="SUPFAM" id="SSF50447">
    <property type="entry name" value="Translation proteins"/>
    <property type="match status" value="1"/>
</dbReference>
<dbReference type="InterPro" id="IPR009001">
    <property type="entry name" value="Transl_elong_EF1A/Init_IF2_C"/>
</dbReference>
<organism evidence="8 9">
    <name type="scientific">Pigmentiphaga humi</name>
    <dbReference type="NCBI Taxonomy" id="2478468"/>
    <lineage>
        <taxon>Bacteria</taxon>
        <taxon>Pseudomonadati</taxon>
        <taxon>Pseudomonadota</taxon>
        <taxon>Betaproteobacteria</taxon>
        <taxon>Burkholderiales</taxon>
        <taxon>Alcaligenaceae</taxon>
        <taxon>Pigmentiphaga</taxon>
    </lineage>
</organism>
<dbReference type="RefSeq" id="WP_124078349.1">
    <property type="nucleotide sequence ID" value="NZ_UWPJ01000009.1"/>
</dbReference>
<dbReference type="InterPro" id="IPR027417">
    <property type="entry name" value="P-loop_NTPase"/>
</dbReference>
<dbReference type="InterPro" id="IPR041757">
    <property type="entry name" value="CysN_GTP-bd"/>
</dbReference>
<evidence type="ECO:0000313" key="8">
    <source>
        <dbReference type="EMBL" id="VCU68986.1"/>
    </source>
</evidence>
<dbReference type="GO" id="GO:0005524">
    <property type="term" value="F:ATP binding"/>
    <property type="evidence" value="ECO:0007669"/>
    <property type="project" value="UniProtKB-KW"/>
</dbReference>
<dbReference type="InterPro" id="IPR009000">
    <property type="entry name" value="Transl_B-barrel_sf"/>
</dbReference>
<dbReference type="Gene3D" id="3.40.50.300">
    <property type="entry name" value="P-loop containing nucleotide triphosphate hydrolases"/>
    <property type="match status" value="1"/>
</dbReference>
<evidence type="ECO:0000259" key="7">
    <source>
        <dbReference type="PROSITE" id="PS51722"/>
    </source>
</evidence>
<dbReference type="CDD" id="cd04166">
    <property type="entry name" value="CysN_ATPS"/>
    <property type="match status" value="1"/>
</dbReference>
<dbReference type="NCBIfam" id="TIGR02034">
    <property type="entry name" value="CysN"/>
    <property type="match status" value="1"/>
</dbReference>
<dbReference type="AlphaFoldDB" id="A0A3P4B098"/>
<keyword evidence="5" id="KW-0067">ATP-binding</keyword>
<dbReference type="Pfam" id="PF22594">
    <property type="entry name" value="GTP-eEF1A_C"/>
    <property type="match status" value="1"/>
</dbReference>
<keyword evidence="3 8" id="KW-0548">Nucleotidyltransferase</keyword>
<dbReference type="FunFam" id="3.40.50.300:FF:000119">
    <property type="entry name" value="Sulfate adenylyltransferase subunit 1"/>
    <property type="match status" value="1"/>
</dbReference>
<feature type="domain" description="Tr-type G" evidence="7">
    <location>
        <begin position="15"/>
        <end position="232"/>
    </location>
</feature>
<dbReference type="GO" id="GO:0005525">
    <property type="term" value="F:GTP binding"/>
    <property type="evidence" value="ECO:0007669"/>
    <property type="project" value="UniProtKB-KW"/>
</dbReference>
<dbReference type="PANTHER" id="PTHR23115">
    <property type="entry name" value="TRANSLATION FACTOR"/>
    <property type="match status" value="1"/>
</dbReference>
<dbReference type="PROSITE" id="PS00301">
    <property type="entry name" value="G_TR_1"/>
    <property type="match status" value="1"/>
</dbReference>
<dbReference type="InterPro" id="IPR054696">
    <property type="entry name" value="GTP-eEF1A_C"/>
</dbReference>
<proteinExistence type="predicted"/>